<accession>A0A8S5RK15</accession>
<evidence type="ECO:0000313" key="1">
    <source>
        <dbReference type="EMBL" id="DAE31711.1"/>
    </source>
</evidence>
<protein>
    <submittedName>
        <fullName evidence="1">Uncharacterized protein</fullName>
    </submittedName>
</protein>
<name>A0A8S5RK15_9VIRU</name>
<reference evidence="1" key="1">
    <citation type="journal article" date="2021" name="Proc. Natl. Acad. Sci. U.S.A.">
        <title>A Catalog of Tens of Thousands of Viruses from Human Metagenomes Reveals Hidden Associations with Chronic Diseases.</title>
        <authorList>
            <person name="Tisza M.J."/>
            <person name="Buck C.B."/>
        </authorList>
    </citation>
    <scope>NUCLEOTIDE SEQUENCE</scope>
    <source>
        <strain evidence="1">CtBM815</strain>
    </source>
</reference>
<dbReference type="EMBL" id="BK059109">
    <property type="protein sequence ID" value="DAE31711.1"/>
    <property type="molecule type" value="Genomic_DNA"/>
</dbReference>
<organism evidence="1">
    <name type="scientific">virus sp. ctBM815</name>
    <dbReference type="NCBI Taxonomy" id="2825806"/>
    <lineage>
        <taxon>Viruses</taxon>
    </lineage>
</organism>
<proteinExistence type="predicted"/>
<sequence>MVVYIVYWILLYNICYIYRYTMYEEVLTLFCTWFVLIL</sequence>